<protein>
    <recommendedName>
        <fullName evidence="3">Chorein N-terminal domain-containing protein</fullName>
    </recommendedName>
</protein>
<feature type="domain" description="Chorein N-terminal" evidence="3">
    <location>
        <begin position="5"/>
        <end position="216"/>
    </location>
</feature>
<accession>A0AA88XMH1</accession>
<dbReference type="Pfam" id="PF12624">
    <property type="entry name" value="VPS13_N"/>
    <property type="match status" value="1"/>
</dbReference>
<evidence type="ECO:0000313" key="4">
    <source>
        <dbReference type="EMBL" id="KAK3088579.1"/>
    </source>
</evidence>
<feature type="compositionally biased region" description="Low complexity" evidence="2">
    <location>
        <begin position="1825"/>
        <end position="1838"/>
    </location>
</feature>
<organism evidence="4 5">
    <name type="scientific">Pinctada imbricata</name>
    <name type="common">Atlantic pearl-oyster</name>
    <name type="synonym">Pinctada martensii</name>
    <dbReference type="NCBI Taxonomy" id="66713"/>
    <lineage>
        <taxon>Eukaryota</taxon>
        <taxon>Metazoa</taxon>
        <taxon>Spiralia</taxon>
        <taxon>Lophotrochozoa</taxon>
        <taxon>Mollusca</taxon>
        <taxon>Bivalvia</taxon>
        <taxon>Autobranchia</taxon>
        <taxon>Pteriomorphia</taxon>
        <taxon>Pterioida</taxon>
        <taxon>Pterioidea</taxon>
        <taxon>Pteriidae</taxon>
        <taxon>Pinctada</taxon>
    </lineage>
</organism>
<reference evidence="4" key="1">
    <citation type="submission" date="2019-08" db="EMBL/GenBank/DDBJ databases">
        <title>The improved chromosome-level genome for the pearl oyster Pinctada fucata martensii using PacBio sequencing and Hi-C.</title>
        <authorList>
            <person name="Zheng Z."/>
        </authorList>
    </citation>
    <scope>NUCLEOTIDE SEQUENCE</scope>
    <source>
        <strain evidence="4">ZZ-2019</strain>
        <tissue evidence="4">Adductor muscle</tissue>
    </source>
</reference>
<name>A0AA88XMH1_PINIB</name>
<keyword evidence="1" id="KW-0813">Transport</keyword>
<proteinExistence type="predicted"/>
<evidence type="ECO:0000313" key="5">
    <source>
        <dbReference type="Proteomes" id="UP001186944"/>
    </source>
</evidence>
<feature type="region of interest" description="Disordered" evidence="2">
    <location>
        <begin position="1323"/>
        <end position="1342"/>
    </location>
</feature>
<dbReference type="InterPro" id="IPR026854">
    <property type="entry name" value="VPS13_N"/>
</dbReference>
<dbReference type="EMBL" id="VSWD01000011">
    <property type="protein sequence ID" value="KAK3088579.1"/>
    <property type="molecule type" value="Genomic_DNA"/>
</dbReference>
<feature type="region of interest" description="Disordered" evidence="2">
    <location>
        <begin position="101"/>
        <end position="128"/>
    </location>
</feature>
<evidence type="ECO:0000259" key="3">
    <source>
        <dbReference type="Pfam" id="PF12624"/>
    </source>
</evidence>
<gene>
    <name evidence="4" type="ORF">FSP39_020862</name>
</gene>
<feature type="compositionally biased region" description="Low complexity" evidence="2">
    <location>
        <begin position="1326"/>
        <end position="1342"/>
    </location>
</feature>
<dbReference type="Proteomes" id="UP001186944">
    <property type="component" value="Unassembled WGS sequence"/>
</dbReference>
<evidence type="ECO:0000256" key="2">
    <source>
        <dbReference type="SAM" id="MobiDB-lite"/>
    </source>
</evidence>
<comment type="caution">
    <text evidence="4">The sequence shown here is derived from an EMBL/GenBank/DDBJ whole genome shotgun (WGS) entry which is preliminary data.</text>
</comment>
<feature type="compositionally biased region" description="Low complexity" evidence="2">
    <location>
        <begin position="3865"/>
        <end position="3874"/>
    </location>
</feature>
<dbReference type="PANTHER" id="PTHR12517:SF0">
    <property type="entry name" value="INTERMEMBRANE LIPID TRANSFER PROTEIN VPS13B"/>
    <property type="match status" value="1"/>
</dbReference>
<feature type="compositionally biased region" description="Basic and acidic residues" evidence="2">
    <location>
        <begin position="1689"/>
        <end position="1705"/>
    </location>
</feature>
<feature type="region of interest" description="Disordered" evidence="2">
    <location>
        <begin position="1683"/>
        <end position="1764"/>
    </location>
</feature>
<feature type="region of interest" description="Disordered" evidence="2">
    <location>
        <begin position="1810"/>
        <end position="1838"/>
    </location>
</feature>
<feature type="region of interest" description="Disordered" evidence="2">
    <location>
        <begin position="913"/>
        <end position="953"/>
    </location>
</feature>
<feature type="compositionally biased region" description="Low complexity" evidence="2">
    <location>
        <begin position="922"/>
        <end position="939"/>
    </location>
</feature>
<feature type="compositionally biased region" description="Polar residues" evidence="2">
    <location>
        <begin position="1733"/>
        <end position="1764"/>
    </location>
</feature>
<dbReference type="PANTHER" id="PTHR12517">
    <property type="entry name" value="VACUOLAR PROTEIN SORTING-ASSOCIATED PROTEIN 13B"/>
    <property type="match status" value="1"/>
</dbReference>
<sequence length="3915" mass="437978">MFKIESYITPLLMGYVDKYIKLRPEDFQLSLWGGDAVLNNLDLRLDVIERAIQLPIIFKSGHIHELRIHVPWTKLGSEPVVITVNTIECILKLRDTAYDATRSSRSRESRRSRTPQKPRRQGSDDLPPGYLQSLINKILNNVSIIVNNLILKFVEDDIVLSVNVKSVEMYSADASWNRAFSELLPPELALRKSINFSDLTVCLDKCDASGKIDNYQDPLIYRCSVTGRVYMKYDSQNAKRASVTKFDLFCEKFDISLTDLQLPMFLRLIELCLALYYGTMEFPSAPESTDTEVSVTDTVLREQSDDSPSQENGSENQGWASWAWSYVPQILPTGEEGEEEGVAVQRRRQEPPTLSIGMYAHKASLVFKLTERIKEKVHYGPHKVLFKPFLLLEGEGIALDILIKGLTFFDVQFGVTSLHLQTQGHCICGTHDECDTRSKTIIKGGSSLQDKVINYYSQSLFDIGCHANQGQPLQFIMDGQQRLQVLTEQAGMSRFGVLYQNYLYVMQESEDASSSHGDNMSSASDGEDSVFPVENSLMRFIIGSCHFNVSSSAVHRIQKFMHCAYNHSYEPYAKTKEEIVDESRPHPTPSQVTAMEENIPTRTRHLAILQPIITVYYAEHEYCDVKKKTYRTKTKQKGSTKPVEKDKPLESLLPCVVFTASRFDLQGTNPMYPRKLIRFVSKMAQPSSNLLHHCHSHVQMKLFEASAGLVTMDTTGERSHPLTLLTPFSGALYTRRLLLSMYWKNPHLLKVEQVYELPQGSVGLGKPNLLLLMRVISSWYAKKPSLKTLEQDTLLSDVFNAVKGSEKSSKQQQPVIELTMNGLEMKKCQTRSSTSFTGTLSSLQVILYMPCVLLVNVEGCVGSIDPAMIDWFSYCPELKSLSTKDGHVEIDRNLAQATSPLVRSSRLSSVESMTQKTTGSLTRTTSQIDTQTITQPSSQKLANQNKEEVTSEGEKVKDKWRSQFIGLFSYIRMMQLQVNIKPIVICLCETSCTVKEPSMFIPSNLLKVSSSNAMPSTMVVSLPQLQLTSSGLKPMSALQDIPIRNIEGTIIGEKLPWTMQLDNFSVYTLKSQEEFYPLLKPVSVGCTIAVSSKFSPPNSTNLSALGLCLHTDMRAIEICVSKSQVELGLTISGKLLTLFRRVVSLQKTLSKSLGGSTSKLDQPSCVASKPTDVNNEAANYSLNEDILLTDTETSGVTVSRETTPSHDLDLEGLPKDRVRLSLWLQWTLPKAKVSFYHIDKIRGKESKVSLVLEDMTMSVDIQEVYAKVKATCGACNCLHYERSISGSSTLREKKGWSDGLFLGKLLTCRKEISEDIHIIADRHSSSSDSPTSTSFSSSKTGESLQRDVTHGFINFTFTRALCKNVTKKMRKLNMEMQLFQEIEGNETYDLYFHKYISELCLNVEPCDVVCYVPAVKTIINCFDVRAERKDSVRRKKQSDVVPPSSKSKTKEVGMPLLSSNNIPLLYVTVGTIRVFIPSISKRPQNGDNLFISKEKHRGCMSTIDNDLVLAMVHSISIDPQADNPLPRYAVEKDLYHRALQLGLTQQPGSAVENRQYQIDIKGMEVCTGFWSDFEEKSKLEPSPSQANPKVQIPALEWNTMAQTFNEDKPTIQLVQVMSSTDLKVIFAPSIVYTSQLAIDKQVLVCGYSLEVNVTNKLDMFISTNQILLMMKILEQASAVLGAKSGENSDGEKPLKKASVTDKSEVSYDSGIESESVGQQRGGKAASPRLSVSAGLQSETMAQNNLSGNTESKRQSSNLKADENVSNATRTPFDVLLTANVISCTLYKHAKLEQNMPRKMTKIDLEAPEISEVGGKGDGMDTLSTSNQSDLRRQSSSQSNDQDIMMVPFLHLYFSQPHTVLSCQRECQKLEMSCYDILVKGSEKEWTRISENHILPEWSSFGLFWLETRPGEPNHKTGIPPSLYTLRVTDFLLGAASILMKLERPLKINVSVEKLQKALKFLEEISPKKEREGKRELKEKTTSQKVILKSFQDACGKLDAVNFQTQQIMVAMETGPSYKNAGIMGSVESVEIDTLFKRNSQGVAETISLTFQMKSALVRTALQKKFQPLLDPMFADVSVCVQFPENSDVMLPRDSSLNKKASLKSSTIPGSTVLPSEQKESCLNIIDHSRDDLRTGKFEYIMNPESEESMEPEAGKIVFCNHDNNNNSSMTWSYNSPRVISLVHFTPIPFNVSTNQNAEAESSLLVPCVLQYYEETTQDFMDYIDFELSENSETMLELPELKSHNVQDLIVAQTWRVVVRNGMLNERIQSDDQTDVSCMYILPASLAASMRVDSAHIPALIPNIQTYISMAGVSVKLSNHFRYLGQGIPDKLKPFVFDDSQPMDQEFCTVTLGGPTLIATCLTGQFARNVLQVSSQVAVDVIEYRSLTIQNVVKPFSVYGDMNLSSEKQIPRIECNITAEPIFVKFGRGVVHTLNCTSQIWNQLNQPDVEEEARIPISHYFICNDTCHTLRFGQIGTDENLPLLPREMHAYSWRTHKSKQSIHVCVDGKVWKWCEPFSIDDPGHTIRVVRTLDQNYTLIIYIKKVSNVQKQIIIRGQLVIASRLSHDLEVKVTATTCMSQITDLTYNLRPKEVTPTYIVEQDQIHCIKIRLLEEGSQWSKEIHVSGDEMVDNRMVKLTRGNGQSFHVWCKVFCQHLTDALQIMVLITPLYIVRSHLPRTLYVNMETPKLKDLQHIEVPGQGGELQIQCLGQDFVHNLSFHLSPTTEKTSNCVSLSSGLIDQVEHTKVGKMDIDDIIQNWKNGVDDIWPYCYGEGKRKLMGSSRDEDLSITESSSFSQSHEEVFMSQPSLNINISLTEYWPQCSTLLVDVLPWCLLTNQSGVDLVVIETDGTTWNLPSKRTFTPPKFNGFYVGLVKSGNLYQSPVIPLSTEEEDLQRYRPDRGRTLFIDGYVQTRILIKEPGGHEQFCFFTLQSAIKQNIRVISVTETYSITNFYKHKLMASLSCLHIGQEKFSLQNSVEAEIPCHSNIKSQDSNLYQLLWWSITKGPKVIQEEDRFAHYMALKCAVKDDVDSGPFQQSDWSMPLRLAANDTGFKGTVSVPMLDGDFDTVPLCISGHEKKGLVYYVIREDRSPCFVLYNHTPGPVVYGHQDNSLTGNIRIQEETELILDTPTLPHGRNVFYTPSAVSKKFIGGAGSKDYPKLMFGFYPHNTEVKGKESIVWSRAIDVNADMESFLPIPQCTDVKVKVRCVAMVTHITIEPISRAEISAREVRNRIKGKDTDIVIGHTEEVTHVTLTNQDLSNQEEAEKVVVRTMKKKPPPGIQLCLGAYFEHLCLILQDEVTSTEEVSEVVQVCVDNFYFSYLPSLGKSSEDLQQHTCYSVCIGSVQVDNQMFYLQGLYDFPVLFIQQKEQMENFPNISRLNVIEKLAVIKSNSFAHVQLVLESDCLNHSVVKSLEISMHPAAVNIDDNFIYRLLKEVEGLIPVPLNIVRNKRAIVKCVPMSFKNESKTLSSPIRIEQLCIQPVNMLLSVHASLKLFLASDRTPLSFGKLEKKHVCTTAHQLTRVLTMHYASGALFRAGIVVGSLEILGNPTGLVRSIGTGVADLVKMPYSGLTKGPGAFVSGISNGMSSFVRNISSGMITSVTNFASSVSRNMDILSLDDAHQEQQEERRHRQPAGLSSGLKQGLTGFGMSLLGAVAGLADQPLQTVMSRQVSTERPSRLAPATGIVKGVGKGLVGVLTKPIGGAAEFVSQTGQGILQGTGLAGKQPGPRYSPEFRAINTADNSSVKSQMKLLQSIPNATLLMSVNACFIDLLESEVKVQLLLTNELLVVISVEDDAQQQAFSLAELEILNVTGDSQLLSFELKDSHQIEEACPKHEVNKERVEAFIDGALEYAQVSPPDTPPPTDSQSDSSYSPVGRVNLSPKYHFRLEPFTRSLFIELFCMLKNKLAGKGFPVY</sequence>
<keyword evidence="5" id="KW-1185">Reference proteome</keyword>
<dbReference type="InterPro" id="IPR039782">
    <property type="entry name" value="VPS13B"/>
</dbReference>
<evidence type="ECO:0000256" key="1">
    <source>
        <dbReference type="ARBA" id="ARBA00022448"/>
    </source>
</evidence>
<feature type="region of interest" description="Disordered" evidence="2">
    <location>
        <begin position="3855"/>
        <end position="3874"/>
    </location>
</feature>